<evidence type="ECO:0000313" key="2">
    <source>
        <dbReference type="Proteomes" id="UP000250991"/>
    </source>
</evidence>
<dbReference type="Gene3D" id="3.40.630.10">
    <property type="entry name" value="Zn peptidases"/>
    <property type="match status" value="1"/>
</dbReference>
<sequence>MVPGKTTFTIDCRHTDAAVLRDFTQQLENDMRAICDEMDICIDIDLWMDEEPVPMNKDLVATLTELCESEKLNYWGDAQWCRARRANFRASRTNLHDFYPQHQRDQP</sequence>
<keyword evidence="1" id="KW-0378">Hydrolase</keyword>
<evidence type="ECO:0000313" key="1">
    <source>
        <dbReference type="EMBL" id="SQD06221.1"/>
    </source>
</evidence>
<dbReference type="InterPro" id="IPR036264">
    <property type="entry name" value="Bact_exopeptidase_dim_dom"/>
</dbReference>
<dbReference type="EMBL" id="UARW01000010">
    <property type="protein sequence ID" value="SQD06221.1"/>
    <property type="molecule type" value="Genomic_DNA"/>
</dbReference>
<organism evidence="1 2">
    <name type="scientific">Escherichia coli</name>
    <dbReference type="NCBI Taxonomy" id="562"/>
    <lineage>
        <taxon>Bacteria</taxon>
        <taxon>Pseudomonadati</taxon>
        <taxon>Pseudomonadota</taxon>
        <taxon>Gammaproteobacteria</taxon>
        <taxon>Enterobacterales</taxon>
        <taxon>Enterobacteriaceae</taxon>
        <taxon>Escherichia</taxon>
    </lineage>
</organism>
<dbReference type="Gene3D" id="3.30.70.360">
    <property type="match status" value="1"/>
</dbReference>
<accession>A0A2X3KFL2</accession>
<name>A0A2X3KFL2_ECOLX</name>
<dbReference type="EC" id="3.5.3.-" evidence="1"/>
<dbReference type="Proteomes" id="UP000250991">
    <property type="component" value="Unassembled WGS sequence"/>
</dbReference>
<proteinExistence type="predicted"/>
<gene>
    <name evidence="1" type="primary">ylbB_3</name>
    <name evidence="1" type="ORF">NCTC8009_06810</name>
</gene>
<protein>
    <submittedName>
        <fullName evidence="1">Allantoate amidohydrolase</fullName>
        <ecNumber evidence="1">3.5.3.-</ecNumber>
    </submittedName>
</protein>
<dbReference type="AlphaFoldDB" id="A0A2X3KFL2"/>
<dbReference type="SUPFAM" id="SSF55031">
    <property type="entry name" value="Bacterial exopeptidase dimerisation domain"/>
    <property type="match status" value="1"/>
</dbReference>
<dbReference type="GO" id="GO:0016787">
    <property type="term" value="F:hydrolase activity"/>
    <property type="evidence" value="ECO:0007669"/>
    <property type="project" value="UniProtKB-KW"/>
</dbReference>
<reference evidence="1 2" key="1">
    <citation type="submission" date="2018-06" db="EMBL/GenBank/DDBJ databases">
        <authorList>
            <consortium name="Pathogen Informatics"/>
            <person name="Doyle S."/>
        </authorList>
    </citation>
    <scope>NUCLEOTIDE SEQUENCE [LARGE SCALE GENOMIC DNA]</scope>
    <source>
        <strain evidence="1 2">NCTC8009</strain>
    </source>
</reference>